<dbReference type="RefSeq" id="WP_082287475.1">
    <property type="nucleotide sequence ID" value="NZ_CAWRBC010000026.1"/>
</dbReference>
<dbReference type="EMBL" id="FPLD01000110">
    <property type="protein sequence ID" value="SGZ13647.1"/>
    <property type="molecule type" value="Genomic_DNA"/>
</dbReference>
<evidence type="ECO:0000313" key="2">
    <source>
        <dbReference type="Proteomes" id="UP000183794"/>
    </source>
</evidence>
<dbReference type="STRING" id="80854.MVIS_2204"/>
<evidence type="ECO:0000313" key="1">
    <source>
        <dbReference type="EMBL" id="SGZ13647.1"/>
    </source>
</evidence>
<dbReference type="Pfam" id="PF09836">
    <property type="entry name" value="DUF2063"/>
    <property type="match status" value="1"/>
</dbReference>
<dbReference type="InterPro" id="IPR018640">
    <property type="entry name" value="DUF2063"/>
</dbReference>
<gene>
    <name evidence="1" type="ORF">NVI5450_3954</name>
</gene>
<dbReference type="AlphaFoldDB" id="A0A090ID15"/>
<accession>A0A090ID15</accession>
<dbReference type="PATRIC" id="fig|80854.5.peg.2353"/>
<dbReference type="Proteomes" id="UP000183794">
    <property type="component" value="Unassembled WGS sequence"/>
</dbReference>
<sequence>MDDSFINEQQRLLDTIWSEEESGATLNGFSAQGISIYRRNLLANAERALSITFPTVFELLDSDISTFLVQQFLKISPPIQGDWGQWGAEFSEFITATEIGVDYPYLASCTALDWHVHCALHGQDQTLEQTSLQLLVNCDPEHVFITFNDNVKLLSTSYPVVEIFDAHHHDNQVQRDRAFNLAKQALSSVLVDHIVMIYRSEFQPQITKLTESEGRFILSLMSGNSLAQSLDTVRHDSRFSFQVWLISAIEHNLIHYFKES</sequence>
<organism evidence="1 2">
    <name type="scientific">Moritella viscosa</name>
    <dbReference type="NCBI Taxonomy" id="80854"/>
    <lineage>
        <taxon>Bacteria</taxon>
        <taxon>Pseudomonadati</taxon>
        <taxon>Pseudomonadota</taxon>
        <taxon>Gammaproteobacteria</taxon>
        <taxon>Alteromonadales</taxon>
        <taxon>Moritellaceae</taxon>
        <taxon>Moritella</taxon>
    </lineage>
</organism>
<protein>
    <submittedName>
        <fullName evidence="1">Uncharacterized protein</fullName>
    </submittedName>
</protein>
<dbReference type="KEGG" id="mvs:MVIS_2204"/>
<name>A0A090ID15_9GAMM</name>
<proteinExistence type="predicted"/>
<reference evidence="1 2" key="1">
    <citation type="submission" date="2016-11" db="EMBL/GenBank/DDBJ databases">
        <authorList>
            <person name="Jaros S."/>
            <person name="Januszkiewicz K."/>
            <person name="Wedrychowicz H."/>
        </authorList>
    </citation>
    <scope>NUCLEOTIDE SEQUENCE [LARGE SCALE GENOMIC DNA]</scope>
    <source>
        <strain evidence="1">NVI 5450</strain>
    </source>
</reference>
<dbReference type="HOGENOM" id="CLU_086594_0_0_6"/>